<dbReference type="KEGG" id="pchi:PC41400_04300"/>
<dbReference type="OrthoDB" id="9782846at2"/>
<evidence type="ECO:0000256" key="4">
    <source>
        <dbReference type="ARBA" id="ARBA00022729"/>
    </source>
</evidence>
<dbReference type="PANTHER" id="PTHR43649">
    <property type="entry name" value="ARABINOSE-BINDING PROTEIN-RELATED"/>
    <property type="match status" value="1"/>
</dbReference>
<reference evidence="5 6" key="1">
    <citation type="submission" date="2018-01" db="EMBL/GenBank/DDBJ databases">
        <title>The whole genome sequencing and assembly of Paenibacillus chitinolyticus KCCM 41400 strain.</title>
        <authorList>
            <person name="Kim J.-Y."/>
            <person name="Park M.-K."/>
            <person name="Lee Y.-J."/>
            <person name="Yi H."/>
            <person name="Bahn Y.-S."/>
            <person name="Kim J.F."/>
            <person name="Lee D.-W."/>
        </authorList>
    </citation>
    <scope>NUCLEOTIDE SEQUENCE [LARGE SCALE GENOMIC DNA]</scope>
    <source>
        <strain evidence="5 6">KCCM 41400</strain>
    </source>
</reference>
<dbReference type="SUPFAM" id="SSF53850">
    <property type="entry name" value="Periplasmic binding protein-like II"/>
    <property type="match status" value="1"/>
</dbReference>
<sequence>MTVVNDQTNNLILKRQGAEREMRRKIWTNVLLSALTLAVVGAGCSKGTAETTGTTAGGGSQEGGGKPVEILLGYYSDGKSDAKMKELIDKFMKKHPDIKVNTQSAPYGQFYQKLDTQIAAGQAPDVWLSDGVYVMKYAERGAVKDLTEWIGKDLKKDDYYGLDFNKDAKGKYWAVPQGIQVGALFYNKDLFDKAGVAYPNENWTWEDLKKNAALLTLDAKGKKADESGFDPKNVNQFGLTFFSITEGWFSVMKSYGGGVLDETAQKSIINTPQNKQAFEWMVDGMKRGIITDPADLKSFQSSMAVFPSGSAAMRIGIYARVLAANEAKLNYDVTLLPKGPDGKRVSPVIANSWVVNQKSADAKAQAAWEWIKYWATEDDVQKEWAALGEAIPVKKSVANSDVFLKAGEKPANRKAFLESLDFAKTLDNNAVWEEWVGKFNENAQRAFLGDAPIDAALADADKAVQKVLDDFYKK</sequence>
<evidence type="ECO:0000313" key="5">
    <source>
        <dbReference type="EMBL" id="QAV16948.1"/>
    </source>
</evidence>
<dbReference type="InterPro" id="IPR006059">
    <property type="entry name" value="SBP"/>
</dbReference>
<dbReference type="PANTHER" id="PTHR43649:SF31">
    <property type="entry name" value="SN-GLYCEROL-3-PHOSPHATE-BINDING PERIPLASMIC PROTEIN UGPB"/>
    <property type="match status" value="1"/>
</dbReference>
<comment type="subcellular location">
    <subcellularLocation>
        <location evidence="1">Cell envelope</location>
    </subcellularLocation>
</comment>
<evidence type="ECO:0000256" key="2">
    <source>
        <dbReference type="ARBA" id="ARBA00008520"/>
    </source>
</evidence>
<evidence type="ECO:0000313" key="6">
    <source>
        <dbReference type="Proteomes" id="UP000288943"/>
    </source>
</evidence>
<dbReference type="EMBL" id="CP026520">
    <property type="protein sequence ID" value="QAV16948.1"/>
    <property type="molecule type" value="Genomic_DNA"/>
</dbReference>
<dbReference type="InterPro" id="IPR050490">
    <property type="entry name" value="Bact_solute-bd_prot1"/>
</dbReference>
<dbReference type="AlphaFoldDB" id="A0A410WR93"/>
<dbReference type="CDD" id="cd13585">
    <property type="entry name" value="PBP2_TMBP_like"/>
    <property type="match status" value="1"/>
</dbReference>
<protein>
    <submittedName>
        <fullName evidence="5">Sugar ABC transporter substrate-binding protein</fullName>
    </submittedName>
</protein>
<keyword evidence="4" id="KW-0732">Signal</keyword>
<comment type="similarity">
    <text evidence="2">Belongs to the bacterial solute-binding protein 1 family.</text>
</comment>
<dbReference type="Proteomes" id="UP000288943">
    <property type="component" value="Chromosome"/>
</dbReference>
<proteinExistence type="inferred from homology"/>
<dbReference type="Pfam" id="PF01547">
    <property type="entry name" value="SBP_bac_1"/>
    <property type="match status" value="1"/>
</dbReference>
<dbReference type="GO" id="GO:0030313">
    <property type="term" value="C:cell envelope"/>
    <property type="evidence" value="ECO:0007669"/>
    <property type="project" value="UniProtKB-SubCell"/>
</dbReference>
<dbReference type="Gene3D" id="3.40.190.10">
    <property type="entry name" value="Periplasmic binding protein-like II"/>
    <property type="match status" value="1"/>
</dbReference>
<accession>A0A410WR93</accession>
<name>A0A410WR93_9BACL</name>
<organism evidence="5 6">
    <name type="scientific">Paenibacillus chitinolyticus</name>
    <dbReference type="NCBI Taxonomy" id="79263"/>
    <lineage>
        <taxon>Bacteria</taxon>
        <taxon>Bacillati</taxon>
        <taxon>Bacillota</taxon>
        <taxon>Bacilli</taxon>
        <taxon>Bacillales</taxon>
        <taxon>Paenibacillaceae</taxon>
        <taxon>Paenibacillus</taxon>
    </lineage>
</organism>
<gene>
    <name evidence="5" type="ORF">PC41400_04300</name>
</gene>
<keyword evidence="3" id="KW-0813">Transport</keyword>
<evidence type="ECO:0000256" key="1">
    <source>
        <dbReference type="ARBA" id="ARBA00004196"/>
    </source>
</evidence>
<evidence type="ECO:0000256" key="3">
    <source>
        <dbReference type="ARBA" id="ARBA00022448"/>
    </source>
</evidence>